<dbReference type="EMBL" id="CALNXJ010000008">
    <property type="protein sequence ID" value="CAH3046087.1"/>
    <property type="molecule type" value="Genomic_DNA"/>
</dbReference>
<keyword evidence="4" id="KW-1185">Reference proteome</keyword>
<evidence type="ECO:0000313" key="3">
    <source>
        <dbReference type="EMBL" id="CAH3046087.1"/>
    </source>
</evidence>
<dbReference type="GO" id="GO:0042981">
    <property type="term" value="P:regulation of apoptotic process"/>
    <property type="evidence" value="ECO:0007669"/>
    <property type="project" value="InterPro"/>
</dbReference>
<comment type="caution">
    <text evidence="3">The sequence shown here is derived from an EMBL/GenBank/DDBJ whole genome shotgun (WGS) entry which is preliminary data.</text>
</comment>
<dbReference type="SUPFAM" id="SSF47986">
    <property type="entry name" value="DEATH domain"/>
    <property type="match status" value="1"/>
</dbReference>
<dbReference type="InterPro" id="IPR011029">
    <property type="entry name" value="DEATH-like_dom_sf"/>
</dbReference>
<name>A0AAU9W2Y2_9CNID</name>
<dbReference type="PANTHER" id="PTHR15034">
    <property type="entry name" value="DEATH DOMAIN-CONTAINING PROTEIN CRADD"/>
    <property type="match status" value="1"/>
</dbReference>
<feature type="compositionally biased region" description="Polar residues" evidence="1">
    <location>
        <begin position="109"/>
        <end position="122"/>
    </location>
</feature>
<dbReference type="GO" id="GO:0070513">
    <property type="term" value="F:death domain binding"/>
    <property type="evidence" value="ECO:0007669"/>
    <property type="project" value="InterPro"/>
</dbReference>
<sequence>MDSRYNPLTRNAADDYGIQTMGERTSTLTSCPSPMALAPSPVTVANHHCRHFSNCHHTQVRKSTDGREEDLLLESEFVEDSRRPLGETEAHDQIEEVLESAHSSEQHTRNASLQSRPTPQQECCSIHAEQNGVLVSSTRRPERDPGSSNVFRILCMIFLCKRGIIARDDLIHALYIIPLKDFQEKFPKIKQYEGVVCHGTEFPMMEETKMLPALFHRIMIDEICQVNFEMVTGEMFSIVSPPTIVANVSEILSRSKDRVGCGFSATVLTRCTGEKDKLFEDNIRINIQSGDTNLHFTVPIAYYEANISPWLYNPQAVTVMPEEDRRVLRSCHVSLLENIGDPISVCDHLYQHKIFDEEDMQEVESMKVKRYRNAFLLRTIQTRGNILDLIIDIMRSQRKNQEAAAILLNKRHLAAGHNNDDK</sequence>
<dbReference type="CDD" id="cd01671">
    <property type="entry name" value="CARD"/>
    <property type="match status" value="1"/>
</dbReference>
<dbReference type="Proteomes" id="UP001159428">
    <property type="component" value="Unassembled WGS sequence"/>
</dbReference>
<feature type="region of interest" description="Disordered" evidence="1">
    <location>
        <begin position="99"/>
        <end position="122"/>
    </location>
</feature>
<accession>A0AAU9W2Y2</accession>
<evidence type="ECO:0000313" key="4">
    <source>
        <dbReference type="Proteomes" id="UP001159428"/>
    </source>
</evidence>
<protein>
    <recommendedName>
        <fullName evidence="2">CARD domain-containing protein</fullName>
    </recommendedName>
</protein>
<organism evidence="3 4">
    <name type="scientific">Pocillopora meandrina</name>
    <dbReference type="NCBI Taxonomy" id="46732"/>
    <lineage>
        <taxon>Eukaryota</taxon>
        <taxon>Metazoa</taxon>
        <taxon>Cnidaria</taxon>
        <taxon>Anthozoa</taxon>
        <taxon>Hexacorallia</taxon>
        <taxon>Scleractinia</taxon>
        <taxon>Astrocoeniina</taxon>
        <taxon>Pocilloporidae</taxon>
        <taxon>Pocillopora</taxon>
    </lineage>
</organism>
<reference evidence="3 4" key="1">
    <citation type="submission" date="2022-05" db="EMBL/GenBank/DDBJ databases">
        <authorList>
            <consortium name="Genoscope - CEA"/>
            <person name="William W."/>
        </authorList>
    </citation>
    <scope>NUCLEOTIDE SEQUENCE [LARGE SCALE GENOMIC DNA]</scope>
</reference>
<gene>
    <name evidence="3" type="ORF">PMEA_00033086</name>
</gene>
<evidence type="ECO:0000256" key="1">
    <source>
        <dbReference type="SAM" id="MobiDB-lite"/>
    </source>
</evidence>
<dbReference type="Pfam" id="PF00619">
    <property type="entry name" value="CARD"/>
    <property type="match status" value="1"/>
</dbReference>
<dbReference type="AlphaFoldDB" id="A0AAU9W2Y2"/>
<dbReference type="PANTHER" id="PTHR15034:SF5">
    <property type="entry name" value="DEATH DOMAIN-CONTAINING PROTEIN CRADD"/>
    <property type="match status" value="1"/>
</dbReference>
<dbReference type="InterPro" id="IPR037939">
    <property type="entry name" value="CRADD"/>
</dbReference>
<feature type="domain" description="CARD" evidence="2">
    <location>
        <begin position="320"/>
        <end position="385"/>
    </location>
</feature>
<dbReference type="GO" id="GO:0002020">
    <property type="term" value="F:protease binding"/>
    <property type="evidence" value="ECO:0007669"/>
    <property type="project" value="InterPro"/>
</dbReference>
<dbReference type="Gene3D" id="1.10.533.10">
    <property type="entry name" value="Death Domain, Fas"/>
    <property type="match status" value="1"/>
</dbReference>
<proteinExistence type="predicted"/>
<dbReference type="PROSITE" id="PS50209">
    <property type="entry name" value="CARD"/>
    <property type="match status" value="1"/>
</dbReference>
<dbReference type="InterPro" id="IPR001315">
    <property type="entry name" value="CARD"/>
</dbReference>
<evidence type="ECO:0000259" key="2">
    <source>
        <dbReference type="PROSITE" id="PS50209"/>
    </source>
</evidence>